<evidence type="ECO:0000313" key="2">
    <source>
        <dbReference type="Proteomes" id="UP001151760"/>
    </source>
</evidence>
<proteinExistence type="predicted"/>
<organism evidence="1 2">
    <name type="scientific">Tanacetum coccineum</name>
    <dbReference type="NCBI Taxonomy" id="301880"/>
    <lineage>
        <taxon>Eukaryota</taxon>
        <taxon>Viridiplantae</taxon>
        <taxon>Streptophyta</taxon>
        <taxon>Embryophyta</taxon>
        <taxon>Tracheophyta</taxon>
        <taxon>Spermatophyta</taxon>
        <taxon>Magnoliopsida</taxon>
        <taxon>eudicotyledons</taxon>
        <taxon>Gunneridae</taxon>
        <taxon>Pentapetalae</taxon>
        <taxon>asterids</taxon>
        <taxon>campanulids</taxon>
        <taxon>Asterales</taxon>
        <taxon>Asteraceae</taxon>
        <taxon>Asteroideae</taxon>
        <taxon>Anthemideae</taxon>
        <taxon>Anthemidinae</taxon>
        <taxon>Tanacetum</taxon>
    </lineage>
</organism>
<dbReference type="EMBL" id="BQNB010015244">
    <property type="protein sequence ID" value="GJT37687.1"/>
    <property type="molecule type" value="Genomic_DNA"/>
</dbReference>
<gene>
    <name evidence="1" type="ORF">Tco_0937552</name>
</gene>
<accession>A0ABQ5DFN4</accession>
<name>A0ABQ5DFN4_9ASTR</name>
<reference evidence="1" key="2">
    <citation type="submission" date="2022-01" db="EMBL/GenBank/DDBJ databases">
        <authorList>
            <person name="Yamashiro T."/>
            <person name="Shiraishi A."/>
            <person name="Satake H."/>
            <person name="Nakayama K."/>
        </authorList>
    </citation>
    <scope>NUCLEOTIDE SEQUENCE</scope>
</reference>
<evidence type="ECO:0000313" key="1">
    <source>
        <dbReference type="EMBL" id="GJT37687.1"/>
    </source>
</evidence>
<reference evidence="1" key="1">
    <citation type="journal article" date="2022" name="Int. J. Mol. Sci.">
        <title>Draft Genome of Tanacetum Coccineum: Genomic Comparison of Closely Related Tanacetum-Family Plants.</title>
        <authorList>
            <person name="Yamashiro T."/>
            <person name="Shiraishi A."/>
            <person name="Nakayama K."/>
            <person name="Satake H."/>
        </authorList>
    </citation>
    <scope>NUCLEOTIDE SEQUENCE</scope>
</reference>
<comment type="caution">
    <text evidence="1">The sequence shown here is derived from an EMBL/GenBank/DDBJ whole genome shotgun (WGS) entry which is preliminary data.</text>
</comment>
<dbReference type="Proteomes" id="UP001151760">
    <property type="component" value="Unassembled WGS sequence"/>
</dbReference>
<sequence>MGNVHLDELLQDQNMNMEAEESSFDIEFEIKFSGNVDPEMNIDVDFTFIGSSSFDQEMEEADSDLESMPDYEIVQPCKQGDANTSISIASALQLSIVFASSSALVVSPGDVQALIAKLVWENKNICRRTIPHVQALGAMQRIDFLAALVYNLGLSLLDKFIDKRDSSVPRMVANAFEERMLKLLSDTLKNILPQLLNDSVKKLIPKFDKRVKKTLKAEVPKVVEKTSSDLHELVELVCQLVRIVDLVAPPINDAIEGEKESQVSQPDPAMEVPVSAQGEQQSSVASIGQMPYALVVHSIYAEPPTKKLKVLMDIPIPAPTPLNTFKPDTIDSIPYEEFTANLFSSGSSEYSPVPLSKVVDNGKGIFHTFDNDILKQVKLYMEEGGSAPNLSNLCNFRAAGEGPMALEEAKL</sequence>
<protein>
    <submittedName>
        <fullName evidence="1">Uncharacterized protein</fullName>
    </submittedName>
</protein>
<keyword evidence="2" id="KW-1185">Reference proteome</keyword>